<accession>A6KB56</accession>
<dbReference type="AlphaFoldDB" id="A6KB56"/>
<sequence>MLHTGLRLLHSPQQVNAIKCQIPILQNCIIFRKVSTTGF</sequence>
<proteinExistence type="predicted"/>
<dbReference type="Proteomes" id="UP000234681">
    <property type="component" value="Chromosome 1"/>
</dbReference>
<dbReference type="EMBL" id="CH474033">
    <property type="protein sequence ID" value="EDL99809.1"/>
    <property type="molecule type" value="Genomic_DNA"/>
</dbReference>
<name>A6KB56_RAT</name>
<evidence type="ECO:0000313" key="2">
    <source>
        <dbReference type="Proteomes" id="UP000234681"/>
    </source>
</evidence>
<protein>
    <submittedName>
        <fullName evidence="1">RCG22962</fullName>
    </submittedName>
</protein>
<gene>
    <name evidence="1" type="ORF">rCG_22962</name>
</gene>
<evidence type="ECO:0000313" key="1">
    <source>
        <dbReference type="EMBL" id="EDL99809.1"/>
    </source>
</evidence>
<organism evidence="1 2">
    <name type="scientific">Rattus norvegicus</name>
    <name type="common">Rat</name>
    <dbReference type="NCBI Taxonomy" id="10116"/>
    <lineage>
        <taxon>Eukaryota</taxon>
        <taxon>Metazoa</taxon>
        <taxon>Chordata</taxon>
        <taxon>Craniata</taxon>
        <taxon>Vertebrata</taxon>
        <taxon>Euteleostomi</taxon>
        <taxon>Mammalia</taxon>
        <taxon>Eutheria</taxon>
        <taxon>Euarchontoglires</taxon>
        <taxon>Glires</taxon>
        <taxon>Rodentia</taxon>
        <taxon>Myomorpha</taxon>
        <taxon>Muroidea</taxon>
        <taxon>Muridae</taxon>
        <taxon>Murinae</taxon>
        <taxon>Rattus</taxon>
    </lineage>
</organism>
<reference evidence="1 2" key="1">
    <citation type="submission" date="2005-09" db="EMBL/GenBank/DDBJ databases">
        <authorList>
            <person name="Mural R.J."/>
            <person name="Li P.W."/>
            <person name="Adams M.D."/>
            <person name="Amanatides P.G."/>
            <person name="Baden-Tillson H."/>
            <person name="Barnstead M."/>
            <person name="Chin S.H."/>
            <person name="Dew I."/>
            <person name="Evans C.A."/>
            <person name="Ferriera S."/>
            <person name="Flanigan M."/>
            <person name="Fosler C."/>
            <person name="Glodek A."/>
            <person name="Gu Z."/>
            <person name="Holt R.A."/>
            <person name="Jennings D."/>
            <person name="Kraft C.L."/>
            <person name="Lu F."/>
            <person name="Nguyen T."/>
            <person name="Nusskern D.R."/>
            <person name="Pfannkoch C.M."/>
            <person name="Sitter C."/>
            <person name="Sutton G.G."/>
            <person name="Venter J.C."/>
            <person name="Wang Z."/>
            <person name="Woodage T."/>
            <person name="Zheng X.H."/>
            <person name="Zhong F."/>
        </authorList>
    </citation>
    <scope>NUCLEOTIDE SEQUENCE [LARGE SCALE GENOMIC DNA]</scope>
    <source>
        <strain>BN</strain>
        <strain evidence="2">Sprague-Dawley</strain>
    </source>
</reference>